<evidence type="ECO:0000313" key="2">
    <source>
        <dbReference type="Proteomes" id="UP001209878"/>
    </source>
</evidence>
<proteinExistence type="predicted"/>
<name>A0AAD9J579_RIDPI</name>
<dbReference type="EMBL" id="JAODUO010003551">
    <property type="protein sequence ID" value="KAK2146881.1"/>
    <property type="molecule type" value="Genomic_DNA"/>
</dbReference>
<reference evidence="1" key="1">
    <citation type="journal article" date="2023" name="Mol. Biol. Evol.">
        <title>Third-Generation Sequencing Reveals the Adaptive Role of the Epigenome in Three Deep-Sea Polychaetes.</title>
        <authorList>
            <person name="Perez M."/>
            <person name="Aroh O."/>
            <person name="Sun Y."/>
            <person name="Lan Y."/>
            <person name="Juniper S.K."/>
            <person name="Young C.R."/>
            <person name="Angers B."/>
            <person name="Qian P.Y."/>
        </authorList>
    </citation>
    <scope>NUCLEOTIDE SEQUENCE</scope>
    <source>
        <strain evidence="1">R07B-5</strain>
    </source>
</reference>
<evidence type="ECO:0000313" key="1">
    <source>
        <dbReference type="EMBL" id="KAK2146881.1"/>
    </source>
</evidence>
<gene>
    <name evidence="1" type="ORF">NP493_3509g00002</name>
</gene>
<accession>A0AAD9J579</accession>
<organism evidence="1 2">
    <name type="scientific">Ridgeia piscesae</name>
    <name type="common">Tubeworm</name>
    <dbReference type="NCBI Taxonomy" id="27915"/>
    <lineage>
        <taxon>Eukaryota</taxon>
        <taxon>Metazoa</taxon>
        <taxon>Spiralia</taxon>
        <taxon>Lophotrochozoa</taxon>
        <taxon>Annelida</taxon>
        <taxon>Polychaeta</taxon>
        <taxon>Sedentaria</taxon>
        <taxon>Canalipalpata</taxon>
        <taxon>Sabellida</taxon>
        <taxon>Siboglinidae</taxon>
        <taxon>Ridgeia</taxon>
    </lineage>
</organism>
<keyword evidence="2" id="KW-1185">Reference proteome</keyword>
<protein>
    <submittedName>
        <fullName evidence="1">Uncharacterized protein</fullName>
    </submittedName>
</protein>
<sequence>MDVSTATTTIAADVVALTSTTRRCRSLCLTTTDVLAGELCTAVALVTNASLCLEAVDTATMTVPTPRELVSASRSPSTVATTTIATTELCATAHVD</sequence>
<comment type="caution">
    <text evidence="1">The sequence shown here is derived from an EMBL/GenBank/DDBJ whole genome shotgun (WGS) entry which is preliminary data.</text>
</comment>
<dbReference type="AlphaFoldDB" id="A0AAD9J579"/>
<dbReference type="Proteomes" id="UP001209878">
    <property type="component" value="Unassembled WGS sequence"/>
</dbReference>